<organism evidence="1 2">
    <name type="scientific">Parasphingorhabdus flavimaris</name>
    <dbReference type="NCBI Taxonomy" id="266812"/>
    <lineage>
        <taxon>Bacteria</taxon>
        <taxon>Pseudomonadati</taxon>
        <taxon>Pseudomonadota</taxon>
        <taxon>Alphaproteobacteria</taxon>
        <taxon>Sphingomonadales</taxon>
        <taxon>Sphingomonadaceae</taxon>
        <taxon>Parasphingorhabdus</taxon>
    </lineage>
</organism>
<dbReference type="Proteomes" id="UP000652427">
    <property type="component" value="Unassembled WGS sequence"/>
</dbReference>
<gene>
    <name evidence="1" type="ORF">HUO14_10310</name>
</gene>
<evidence type="ECO:0000313" key="1">
    <source>
        <dbReference type="EMBL" id="NVD28296.1"/>
    </source>
</evidence>
<sequence>MFPALSQVPGDNDPLQYADLADLSAEAPIIVHATIKEAIKVAPERAPNAPPGTQRFYIVASTNALIRGQGGVGETIRYVVDLPLDARGRAPKIKKQPFIIFARRPSSGGDNVQLIAKDGQIAWTEVREQRVRSLVRELVSRDAPPAITRIASAFHVPGTIIGEGETQIFMETETGSPISITVLKRDGLQKFWAVSLGEIVDEAARAPVRNSLLWYRLACFLPRELPAEALSGVSAVNARQAQSDYRLVLRDLGTCPRSRQP</sequence>
<dbReference type="EMBL" id="JABWMH010000003">
    <property type="protein sequence ID" value="NVD28296.1"/>
    <property type="molecule type" value="Genomic_DNA"/>
</dbReference>
<comment type="caution">
    <text evidence="1">The sequence shown here is derived from an EMBL/GenBank/DDBJ whole genome shotgun (WGS) entry which is preliminary data.</text>
</comment>
<accession>A0ABX2N3J4</accession>
<proteinExistence type="predicted"/>
<name>A0ABX2N3J4_9SPHN</name>
<keyword evidence="2" id="KW-1185">Reference proteome</keyword>
<evidence type="ECO:0000313" key="2">
    <source>
        <dbReference type="Proteomes" id="UP000652427"/>
    </source>
</evidence>
<protein>
    <submittedName>
        <fullName evidence="1">Uncharacterized protein</fullName>
    </submittedName>
</protein>
<reference evidence="1 2" key="1">
    <citation type="submission" date="2020-06" db="EMBL/GenBank/DDBJ databases">
        <authorList>
            <person name="Kim S.-J."/>
            <person name="Park S.-J."/>
        </authorList>
    </citation>
    <scope>NUCLEOTIDE SEQUENCE [LARGE SCALE GENOMIC DNA]</scope>
    <source>
        <strain evidence="1 2">SW-151</strain>
    </source>
</reference>